<keyword evidence="1" id="KW-0614">Plasmid</keyword>
<evidence type="ECO:0000313" key="2">
    <source>
        <dbReference type="Proteomes" id="UP000030940"/>
    </source>
</evidence>
<protein>
    <submittedName>
        <fullName evidence="1">Membrane protein</fullName>
    </submittedName>
</protein>
<accession>A0A0A7V3B0</accession>
<reference evidence="1 2" key="1">
    <citation type="journal article" date="2015" name="Genome Announc.">
        <title>Genome Sequence of Borrelia chilensis VA1, a South American Member of the Lyme Borreliosis Group.</title>
        <authorList>
            <person name="Huang W."/>
            <person name="Ojaimi C."/>
            <person name="Fallon J.T."/>
            <person name="Travisany D."/>
            <person name="Maass A."/>
            <person name="Ivanova L."/>
            <person name="Tomova A."/>
            <person name="Gonzalez-Acuna D."/>
            <person name="Godfrey H.P."/>
            <person name="Cabello F.C."/>
        </authorList>
    </citation>
    <scope>NUCLEOTIDE SEQUENCE [LARGE SCALE GENOMIC DNA]</scope>
    <source>
        <strain evidence="1 2">VA1</strain>
        <plasmid evidence="1">lp54</plasmid>
    </source>
</reference>
<dbReference type="Proteomes" id="UP000030940">
    <property type="component" value="Plasmid lp54"/>
</dbReference>
<name>A0A0A7V3B0_9SPIR</name>
<dbReference type="EMBL" id="CP009912">
    <property type="protein sequence ID" value="AJA90692.1"/>
    <property type="molecule type" value="Genomic_DNA"/>
</dbReference>
<dbReference type="HOGENOM" id="CLU_1575467_0_0_12"/>
<sequence>MKKSIIIFTMLAFLFSCTNKTNVDNLNNDLDEESQKLQSKPNLVDDDRIEFSKTTDLEKLISKLNLNDTEKEALTFLTNSLKEKLMDENIGINFKKTGGDESKIEETIHQFLSDLKENEIKEMLAKIKENKDKKEQNPNNAQELDTYKSILASGFDGMFEKIDSKNTFENLKIVE</sequence>
<dbReference type="KEGG" id="bchi:OY14_04385"/>
<keyword evidence="2" id="KW-1185">Reference proteome</keyword>
<dbReference type="PROSITE" id="PS51257">
    <property type="entry name" value="PROKAR_LIPOPROTEIN"/>
    <property type="match status" value="1"/>
</dbReference>
<dbReference type="AlphaFoldDB" id="A0A0A7V3B0"/>
<organism evidence="1 2">
    <name type="scientific">Borreliella chilensis</name>
    <dbReference type="NCBI Taxonomy" id="1245910"/>
    <lineage>
        <taxon>Bacteria</taxon>
        <taxon>Pseudomonadati</taxon>
        <taxon>Spirochaetota</taxon>
        <taxon>Spirochaetia</taxon>
        <taxon>Spirochaetales</taxon>
        <taxon>Borreliaceae</taxon>
        <taxon>Borreliella</taxon>
    </lineage>
</organism>
<geneLocation type="plasmid" evidence="1 2">
    <name>lp54</name>
</geneLocation>
<proteinExistence type="predicted"/>
<gene>
    <name evidence="1" type="ORF">OY14_04385</name>
</gene>
<evidence type="ECO:0000313" key="1">
    <source>
        <dbReference type="EMBL" id="AJA90692.1"/>
    </source>
</evidence>